<accession>A0ABY4TW88</accession>
<dbReference type="Proteomes" id="UP001055580">
    <property type="component" value="Chromosome"/>
</dbReference>
<evidence type="ECO:0000256" key="2">
    <source>
        <dbReference type="ARBA" id="ARBA00022801"/>
    </source>
</evidence>
<feature type="domain" description="Peptidase M20 dimerisation" evidence="3">
    <location>
        <begin position="230"/>
        <end position="325"/>
    </location>
</feature>
<dbReference type="Gene3D" id="3.30.70.360">
    <property type="match status" value="1"/>
</dbReference>
<gene>
    <name evidence="4" type="ORF">M9980_05520</name>
</gene>
<reference evidence="4" key="1">
    <citation type="submission" date="2022-05" db="EMBL/GenBank/DDBJ databases">
        <title>Sphingomonas sp. strain RMG20 Genome sequencing and assembly.</title>
        <authorList>
            <person name="Kim I."/>
        </authorList>
    </citation>
    <scope>NUCLEOTIDE SEQUENCE</scope>
    <source>
        <strain evidence="4">RMG20</strain>
    </source>
</reference>
<keyword evidence="5" id="KW-1185">Reference proteome</keyword>
<dbReference type="EMBL" id="CP098401">
    <property type="protein sequence ID" value="URW76670.1"/>
    <property type="molecule type" value="Genomic_DNA"/>
</dbReference>
<keyword evidence="1" id="KW-0479">Metal-binding</keyword>
<dbReference type="InterPro" id="IPR011650">
    <property type="entry name" value="Peptidase_M20_dimer"/>
</dbReference>
<proteinExistence type="predicted"/>
<dbReference type="InterPro" id="IPR036264">
    <property type="entry name" value="Bact_exopeptidase_dim_dom"/>
</dbReference>
<dbReference type="RefSeq" id="WP_250754283.1">
    <property type="nucleotide sequence ID" value="NZ_CP098401.1"/>
</dbReference>
<name>A0ABY4TW88_9SPHN</name>
<protein>
    <submittedName>
        <fullName evidence="4">M20/M25/M40 family metallo-hydrolase</fullName>
    </submittedName>
</protein>
<evidence type="ECO:0000256" key="1">
    <source>
        <dbReference type="ARBA" id="ARBA00022723"/>
    </source>
</evidence>
<dbReference type="PANTHER" id="PTHR43808">
    <property type="entry name" value="ACETYLORNITHINE DEACETYLASE"/>
    <property type="match status" value="1"/>
</dbReference>
<dbReference type="SUPFAM" id="SSF55031">
    <property type="entry name" value="Bacterial exopeptidase dimerisation domain"/>
    <property type="match status" value="1"/>
</dbReference>
<dbReference type="Gene3D" id="3.40.630.10">
    <property type="entry name" value="Zn peptidases"/>
    <property type="match status" value="1"/>
</dbReference>
<evidence type="ECO:0000259" key="3">
    <source>
        <dbReference type="Pfam" id="PF07687"/>
    </source>
</evidence>
<evidence type="ECO:0000313" key="4">
    <source>
        <dbReference type="EMBL" id="URW76670.1"/>
    </source>
</evidence>
<dbReference type="Pfam" id="PF07687">
    <property type="entry name" value="M20_dimer"/>
    <property type="match status" value="1"/>
</dbReference>
<dbReference type="InterPro" id="IPR002933">
    <property type="entry name" value="Peptidase_M20"/>
</dbReference>
<evidence type="ECO:0000313" key="5">
    <source>
        <dbReference type="Proteomes" id="UP001055580"/>
    </source>
</evidence>
<dbReference type="PANTHER" id="PTHR43808:SF17">
    <property type="entry name" value="PEPTIDASE M20"/>
    <property type="match status" value="1"/>
</dbReference>
<dbReference type="SUPFAM" id="SSF53187">
    <property type="entry name" value="Zn-dependent exopeptidases"/>
    <property type="match status" value="1"/>
</dbReference>
<keyword evidence="2" id="KW-0378">Hydrolase</keyword>
<dbReference type="InterPro" id="IPR050072">
    <property type="entry name" value="Peptidase_M20A"/>
</dbReference>
<sequence>MPTPAPDDTIAAWASRFAPVEVVRMLLLLVTLAAAQAATADIAPVRNAATVRAALAELDRTHDATVAEIVELTQIPAPPFKEAARAAAYAAKFRAAGLRDVSIDAEGNVTGLRPGTDRAAKLVVLSAHLDTVFPEGTDVTVRREGTKLFAPGIGDDTRGLAVLLAYARAMDAAKVATRAPILFVGTVGEEGRGDLRGVRHLLTKGPYRGRVGAFFSMDGADPSRVTIGGVGSKRYRVTFKGPGGHSYGAFGIVNPAAAMAGAIAELYAVVPAKTPRTTYAASVVGGGTSVNAIPNSVFVDVDMRSEDGGELARLEQRFLAIVDRAVAAENVARSTRFGTVSAVREVIGDRPAGATPRTAPLVTTTAASVAAMGFTPDFNASSTDSNVAMNLGIPAVTIESGGQAGRAHAPDEWIDVAKPESVRGMSVGLLAVVAAAGLASR</sequence>
<organism evidence="4 5">
    <name type="scientific">Sphingomonas donggukensis</name>
    <dbReference type="NCBI Taxonomy" id="2949093"/>
    <lineage>
        <taxon>Bacteria</taxon>
        <taxon>Pseudomonadati</taxon>
        <taxon>Pseudomonadota</taxon>
        <taxon>Alphaproteobacteria</taxon>
        <taxon>Sphingomonadales</taxon>
        <taxon>Sphingomonadaceae</taxon>
        <taxon>Sphingomonas</taxon>
    </lineage>
</organism>
<dbReference type="Pfam" id="PF01546">
    <property type="entry name" value="Peptidase_M20"/>
    <property type="match status" value="1"/>
</dbReference>